<keyword evidence="3" id="KW-1185">Reference proteome</keyword>
<dbReference type="STRING" id="655863.F0X6Y8"/>
<dbReference type="InParanoid" id="F0X6Y8"/>
<dbReference type="PANTHER" id="PTHR33266">
    <property type="entry name" value="CHROMOSOME 15, WHOLE GENOME SHOTGUN SEQUENCE"/>
    <property type="match status" value="1"/>
</dbReference>
<feature type="region of interest" description="Disordered" evidence="1">
    <location>
        <begin position="275"/>
        <end position="296"/>
    </location>
</feature>
<gene>
    <name evidence="2" type="ORF">CMQ_6702</name>
</gene>
<dbReference type="InterPro" id="IPR027417">
    <property type="entry name" value="P-loop_NTPase"/>
</dbReference>
<dbReference type="OrthoDB" id="4225869at2759"/>
<evidence type="ECO:0000256" key="1">
    <source>
        <dbReference type="SAM" id="MobiDB-lite"/>
    </source>
</evidence>
<reference evidence="2 3" key="1">
    <citation type="journal article" date="2011" name="Proc. Natl. Acad. Sci. U.S.A.">
        <title>Genome and transcriptome analyses of the mountain pine beetle-fungal symbiont Grosmannia clavigera, a lodgepole pine pathogen.</title>
        <authorList>
            <person name="DiGuistini S."/>
            <person name="Wang Y."/>
            <person name="Liao N.Y."/>
            <person name="Taylor G."/>
            <person name="Tanguay P."/>
            <person name="Feau N."/>
            <person name="Henrissat B."/>
            <person name="Chan S.K."/>
            <person name="Hesse-Orce U."/>
            <person name="Alamouti S.M."/>
            <person name="Tsui C.K.M."/>
            <person name="Docking R.T."/>
            <person name="Levasseur A."/>
            <person name="Haridas S."/>
            <person name="Robertson G."/>
            <person name="Birol I."/>
            <person name="Holt R.A."/>
            <person name="Marra M.A."/>
            <person name="Hamelin R.C."/>
            <person name="Hirst M."/>
            <person name="Jones S.J.M."/>
            <person name="Bohlmann J."/>
            <person name="Breuil C."/>
        </authorList>
    </citation>
    <scope>NUCLEOTIDE SEQUENCE [LARGE SCALE GENOMIC DNA]</scope>
    <source>
        <strain evidence="3">kw1407 / UAMH 11150</strain>
    </source>
</reference>
<dbReference type="HOGENOM" id="CLU_348174_0_0_1"/>
<dbReference type="Proteomes" id="UP000007796">
    <property type="component" value="Unassembled WGS sequence"/>
</dbReference>
<sequence length="810" mass="89287">MQKDTNFIIKAFLFLDKNYASFKLSATERIEASGKLEALITAKHRIAPNPPNFKKAAVAFEALEQPTLKGRYASEEVFSLLMRQHAQYNDLYLSPYTTIVGPSGIGKSFSIKQLATRYGVYVVYSCLAPKNSRGFPRPVTMGTAPVDGEQDDMIAQWMLYLRNQLLIADCCKSAGITAPGLFNLLTSDSEEIIAARQKLRALFHNQNEVSATAIHEELLVARVVLEKWDLNSTPTIPQEDARHPVIICFDEARALLDGLDNWAFRSLRQAAKKMIQDSEDSARKEGRKERKDAGHREDRETVSFFMVLLDTTSKISDFTPPSRYDHSAKVTNQRIFRPIFQIDSLDTFAPEAISDPSGEESAVNSLFCFGRPLWGAFLKAGHSWDSILNLAIDKISGYEGQTVCNIAMLSFRMNFYISSIILAKDLVASMMRCLVSVSVDRNDIITTQPSEPVLAFAASKLLQQAPTRLACIRSWIGGLHSGALNPGDIGEQVASMILLFAFDYVEFGVATEQDITPHAVPLREFLAALLGSRACDDLWRYHADTTTGNLLKDGAVFFNHIVRASTVPTYEVLEHAYKRGAAVFLPTNFPGMDVAIPIRASEEGPMALLFIQIKNRKGDSNTPGLRLSMKEDLCKAIARLKLQKLHSVIGLVMCLRTPGNSQFVAIEPESGSDIPGPLTRSAARAKGKGTKKGMGKAVEVVEGPEQQPDSLLLGISFGLDSTVYPCLKAPTGSKLSKLSKNRKRSAILSGEASSRQGLAEMEEICHLLGGLLGTWPNAYAEEDTESRYAKRLLDPFFDLHGDEGDIEEEG</sequence>
<dbReference type="eggNOG" id="ENOG502S6K1">
    <property type="taxonomic scope" value="Eukaryota"/>
</dbReference>
<dbReference type="EMBL" id="GL629729">
    <property type="protein sequence ID" value="EFX06381.1"/>
    <property type="molecule type" value="Genomic_DNA"/>
</dbReference>
<dbReference type="AlphaFoldDB" id="F0X6Y8"/>
<dbReference type="RefSeq" id="XP_014175863.1">
    <property type="nucleotide sequence ID" value="XM_014320388.1"/>
</dbReference>
<dbReference type="SUPFAM" id="SSF52540">
    <property type="entry name" value="P-loop containing nucleoside triphosphate hydrolases"/>
    <property type="match status" value="1"/>
</dbReference>
<accession>F0X6Y8</accession>
<name>F0X6Y8_GROCL</name>
<organism evidence="3">
    <name type="scientific">Grosmannia clavigera (strain kw1407 / UAMH 11150)</name>
    <name type="common">Blue stain fungus</name>
    <name type="synonym">Graphiocladiella clavigera</name>
    <dbReference type="NCBI Taxonomy" id="655863"/>
    <lineage>
        <taxon>Eukaryota</taxon>
        <taxon>Fungi</taxon>
        <taxon>Dikarya</taxon>
        <taxon>Ascomycota</taxon>
        <taxon>Pezizomycotina</taxon>
        <taxon>Sordariomycetes</taxon>
        <taxon>Sordariomycetidae</taxon>
        <taxon>Ophiostomatales</taxon>
        <taxon>Ophiostomataceae</taxon>
        <taxon>Leptographium</taxon>
    </lineage>
</organism>
<dbReference type="PANTHER" id="PTHR33266:SF1">
    <property type="entry name" value="F-BOX DOMAIN-CONTAINING PROTEIN"/>
    <property type="match status" value="1"/>
</dbReference>
<evidence type="ECO:0000313" key="2">
    <source>
        <dbReference type="EMBL" id="EFX06381.1"/>
    </source>
</evidence>
<evidence type="ECO:0000313" key="3">
    <source>
        <dbReference type="Proteomes" id="UP000007796"/>
    </source>
</evidence>
<protein>
    <submittedName>
        <fullName evidence="2">Uncharacterized protein</fullName>
    </submittedName>
</protein>
<dbReference type="GeneID" id="25980165"/>
<proteinExistence type="predicted"/>